<sequence>MQWLIDLVAERVIETIGIPPTFIDRGDPITHDYDREDLELDFNWHDINLSAIVPTGAKAVALYTYIATTAAQKSIQFRKKSNTHTENISRIETQAGNLTIPADLIVACDENQIIQYKATIGVWLILIITIKGWWL</sequence>
<name>X1IBI6_9ZZZZ</name>
<protein>
    <submittedName>
        <fullName evidence="1">Uncharacterized protein</fullName>
    </submittedName>
</protein>
<reference evidence="1" key="1">
    <citation type="journal article" date="2014" name="Front. Microbiol.">
        <title>High frequency of phylogenetically diverse reductive dehalogenase-homologous genes in deep subseafloor sedimentary metagenomes.</title>
        <authorList>
            <person name="Kawai M."/>
            <person name="Futagami T."/>
            <person name="Toyoda A."/>
            <person name="Takaki Y."/>
            <person name="Nishi S."/>
            <person name="Hori S."/>
            <person name="Arai W."/>
            <person name="Tsubouchi T."/>
            <person name="Morono Y."/>
            <person name="Uchiyama I."/>
            <person name="Ito T."/>
            <person name="Fujiyama A."/>
            <person name="Inagaki F."/>
            <person name="Takami H."/>
        </authorList>
    </citation>
    <scope>NUCLEOTIDE SEQUENCE</scope>
    <source>
        <strain evidence="1">Expedition CK06-06</strain>
    </source>
</reference>
<proteinExistence type="predicted"/>
<dbReference type="AlphaFoldDB" id="X1IBI6"/>
<gene>
    <name evidence="1" type="ORF">S03H2_62795</name>
</gene>
<dbReference type="EMBL" id="BARU01040638">
    <property type="protein sequence ID" value="GAH79786.1"/>
    <property type="molecule type" value="Genomic_DNA"/>
</dbReference>
<comment type="caution">
    <text evidence="1">The sequence shown here is derived from an EMBL/GenBank/DDBJ whole genome shotgun (WGS) entry which is preliminary data.</text>
</comment>
<organism evidence="1">
    <name type="scientific">marine sediment metagenome</name>
    <dbReference type="NCBI Taxonomy" id="412755"/>
    <lineage>
        <taxon>unclassified sequences</taxon>
        <taxon>metagenomes</taxon>
        <taxon>ecological metagenomes</taxon>
    </lineage>
</organism>
<accession>X1IBI6</accession>
<evidence type="ECO:0000313" key="1">
    <source>
        <dbReference type="EMBL" id="GAH79786.1"/>
    </source>
</evidence>